<feature type="compositionally biased region" description="Basic and acidic residues" evidence="4">
    <location>
        <begin position="26"/>
        <end position="38"/>
    </location>
</feature>
<gene>
    <name evidence="7" type="ORF">OCV99_06740</name>
</gene>
<proteinExistence type="inferred from homology"/>
<evidence type="ECO:0000256" key="4">
    <source>
        <dbReference type="SAM" id="MobiDB-lite"/>
    </source>
</evidence>
<comment type="similarity">
    <text evidence="2">Belongs to the bacterial solute-binding protein 2 family.</text>
</comment>
<comment type="subcellular location">
    <subcellularLocation>
        <location evidence="1">Cell envelope</location>
    </subcellularLocation>
</comment>
<protein>
    <submittedName>
        <fullName evidence="7">Substrate-binding domain-containing protein</fullName>
    </submittedName>
</protein>
<dbReference type="PROSITE" id="PS51257">
    <property type="entry name" value="PROKAR_LIPOPROTEIN"/>
    <property type="match status" value="1"/>
</dbReference>
<feature type="domain" description="Periplasmic binding protein" evidence="6">
    <location>
        <begin position="76"/>
        <end position="264"/>
    </location>
</feature>
<evidence type="ECO:0000313" key="7">
    <source>
        <dbReference type="EMBL" id="MCU6686256.1"/>
    </source>
</evidence>
<reference evidence="7 8" key="1">
    <citation type="journal article" date="2021" name="ISME Commun">
        <title>Automated analysis of genomic sequences facilitates high-throughput and comprehensive description of bacteria.</title>
        <authorList>
            <person name="Hitch T.C.A."/>
        </authorList>
    </citation>
    <scope>NUCLEOTIDE SEQUENCE [LARGE SCALE GENOMIC DNA]</scope>
    <source>
        <strain evidence="7 8">Sanger_03</strain>
    </source>
</reference>
<dbReference type="PANTHER" id="PTHR46847">
    <property type="entry name" value="D-ALLOSE-BINDING PERIPLASMIC PROTEIN-RELATED"/>
    <property type="match status" value="1"/>
</dbReference>
<dbReference type="Pfam" id="PF13407">
    <property type="entry name" value="Peripla_BP_4"/>
    <property type="match status" value="2"/>
</dbReference>
<feature type="chain" id="PRO_5046506842" evidence="5">
    <location>
        <begin position="21"/>
        <end position="404"/>
    </location>
</feature>
<evidence type="ECO:0000313" key="8">
    <source>
        <dbReference type="Proteomes" id="UP001652431"/>
    </source>
</evidence>
<dbReference type="RefSeq" id="WP_158369342.1">
    <property type="nucleotide sequence ID" value="NZ_JAOQJU010000005.1"/>
</dbReference>
<evidence type="ECO:0000256" key="3">
    <source>
        <dbReference type="ARBA" id="ARBA00022729"/>
    </source>
</evidence>
<evidence type="ECO:0000259" key="6">
    <source>
        <dbReference type="Pfam" id="PF13407"/>
    </source>
</evidence>
<feature type="signal peptide" evidence="5">
    <location>
        <begin position="1"/>
        <end position="20"/>
    </location>
</feature>
<evidence type="ECO:0000256" key="1">
    <source>
        <dbReference type="ARBA" id="ARBA00004196"/>
    </source>
</evidence>
<evidence type="ECO:0000256" key="2">
    <source>
        <dbReference type="ARBA" id="ARBA00007639"/>
    </source>
</evidence>
<keyword evidence="3 5" id="KW-0732">Signal</keyword>
<dbReference type="SUPFAM" id="SSF53822">
    <property type="entry name" value="Periplasmic binding protein-like I"/>
    <property type="match status" value="1"/>
</dbReference>
<dbReference type="InterPro" id="IPR025997">
    <property type="entry name" value="SBP_2_dom"/>
</dbReference>
<dbReference type="Proteomes" id="UP001652431">
    <property type="component" value="Unassembled WGS sequence"/>
</dbReference>
<dbReference type="EMBL" id="JAOQJU010000005">
    <property type="protein sequence ID" value="MCU6686256.1"/>
    <property type="molecule type" value="Genomic_DNA"/>
</dbReference>
<evidence type="ECO:0000256" key="5">
    <source>
        <dbReference type="SAM" id="SignalP"/>
    </source>
</evidence>
<feature type="domain" description="Periplasmic binding protein" evidence="6">
    <location>
        <begin position="294"/>
        <end position="374"/>
    </location>
</feature>
<feature type="compositionally biased region" description="Acidic residues" evidence="4">
    <location>
        <begin position="39"/>
        <end position="48"/>
    </location>
</feature>
<comment type="caution">
    <text evidence="7">The sequence shown here is derived from an EMBL/GenBank/DDBJ whole genome shotgun (WGS) entry which is preliminary data.</text>
</comment>
<dbReference type="Gene3D" id="3.40.50.2300">
    <property type="match status" value="2"/>
</dbReference>
<dbReference type="InterPro" id="IPR028082">
    <property type="entry name" value="Peripla_BP_I"/>
</dbReference>
<organism evidence="7 8">
    <name type="scientific">Dorea acetigenes</name>
    <dbReference type="NCBI Taxonomy" id="2981787"/>
    <lineage>
        <taxon>Bacteria</taxon>
        <taxon>Bacillati</taxon>
        <taxon>Bacillota</taxon>
        <taxon>Clostridia</taxon>
        <taxon>Lachnospirales</taxon>
        <taxon>Lachnospiraceae</taxon>
        <taxon>Dorea</taxon>
    </lineage>
</organism>
<sequence>MCKKFKIISVILSVSLLGCACGAKQEEKKAEEGQKPVEESSEEQEEEDSRQKCLDAIRPYAYSSVEGIELEPGTYISVIGKSADGDFWAAVEEGAKDAGADLDEALGYKGEDKIKIVYSGPGEPEDVDEQVNILDEELARYPSALAMSIIDTQSCEVQFDLAAMNDIPVVAFDSASGYQGLMAKVGTDNEAAAQTAASRTAEAMKERGKVIVLAHDSVSENGKERTEAFIREIEENHAGISVANTYYLDQLDEKKKNMADEINAGSYSVEQGVAEGELFEIPSEPVTAEDITDEQVLDYILRRNPDVAAIYATNESAVEAALALCDRMEKKEMVITGFDVNEEIVQALADEKIDGIVMQNPYGMGYAAVVAAARSVLSIGNEAEVDTGYTWVTPEMAQKQEIAY</sequence>
<feature type="region of interest" description="Disordered" evidence="4">
    <location>
        <begin position="26"/>
        <end position="51"/>
    </location>
</feature>
<accession>A0ABT2RLU1</accession>
<dbReference type="PANTHER" id="PTHR46847:SF1">
    <property type="entry name" value="D-ALLOSE-BINDING PERIPLASMIC PROTEIN-RELATED"/>
    <property type="match status" value="1"/>
</dbReference>
<keyword evidence="8" id="KW-1185">Reference proteome</keyword>
<name>A0ABT2RLU1_9FIRM</name>